<reference evidence="10" key="1">
    <citation type="submission" date="2019-06" db="EMBL/GenBank/DDBJ databases">
        <authorList>
            <consortium name="Wellcome Sanger Institute Data Sharing"/>
        </authorList>
    </citation>
    <scope>NUCLEOTIDE SEQUENCE [LARGE SCALE GENOMIC DNA]</scope>
</reference>
<name>A0A672I949_SALFA</name>
<organism evidence="10 11">
    <name type="scientific">Salarias fasciatus</name>
    <name type="common">Jewelled blenny</name>
    <name type="synonym">Blennius fasciatus</name>
    <dbReference type="NCBI Taxonomy" id="181472"/>
    <lineage>
        <taxon>Eukaryota</taxon>
        <taxon>Metazoa</taxon>
        <taxon>Chordata</taxon>
        <taxon>Craniata</taxon>
        <taxon>Vertebrata</taxon>
        <taxon>Euteleostomi</taxon>
        <taxon>Actinopterygii</taxon>
        <taxon>Neopterygii</taxon>
        <taxon>Teleostei</taxon>
        <taxon>Neoteleostei</taxon>
        <taxon>Acanthomorphata</taxon>
        <taxon>Ovalentaria</taxon>
        <taxon>Blenniimorphae</taxon>
        <taxon>Blenniiformes</taxon>
        <taxon>Blennioidei</taxon>
        <taxon>Blenniidae</taxon>
        <taxon>Salariinae</taxon>
        <taxon>Salarias</taxon>
    </lineage>
</organism>
<evidence type="ECO:0000256" key="1">
    <source>
        <dbReference type="ARBA" id="ARBA00004123"/>
    </source>
</evidence>
<protein>
    <recommendedName>
        <fullName evidence="9">C2H2-type domain-containing protein</fullName>
    </recommendedName>
</protein>
<dbReference type="Ensembl" id="ENSSFAT00005039592.1">
    <property type="protein sequence ID" value="ENSSFAP00005038173.1"/>
    <property type="gene ID" value="ENSSFAG00005019167.1"/>
</dbReference>
<comment type="similarity">
    <text evidence="2">Belongs to the krueppel C2H2-type zinc-finger protein family.</text>
</comment>
<sequence length="331" mass="37749">SKLLLSQRNIKKTKLIMVSVYSFREFLSERLSAVAEEILRVFEKTVSEYEEEMNRQRTFLLNTIKVTQETDVTMLTVSDETDHNTDQIMHSNPDGTRCTDKTLNNISAKSCKSQEPNTDDQLLSLYSGSAESQGGTGEQYGDSLSAKLYGAVLLAESANRNPQERQSHNDGVFNNIVYKIPFKPRTGQTFLKCETCEKGFKFRSKLIRHMRIHTGERPYSCNICGKSFNQMSALKVHRRIHTGEKPYSCEICGNKFTDTSVLKRHRRTHTGKKPFPCDVCGKSFYEVTALKNHVRVHTGERPFSCEICGKDYRYFGDLSVHMKTHKDAVSV</sequence>
<reference evidence="10" key="3">
    <citation type="submission" date="2025-09" db="UniProtKB">
        <authorList>
            <consortium name="Ensembl"/>
        </authorList>
    </citation>
    <scope>IDENTIFICATION</scope>
</reference>
<keyword evidence="5 8" id="KW-0863">Zinc-finger</keyword>
<dbReference type="FunFam" id="3.30.160.60:FF:002343">
    <property type="entry name" value="Zinc finger protein 33A"/>
    <property type="match status" value="1"/>
</dbReference>
<dbReference type="FunFam" id="3.30.160.60:FF:000557">
    <property type="entry name" value="zinc finger and SCAN domain-containing protein 29"/>
    <property type="match status" value="1"/>
</dbReference>
<feature type="domain" description="C2H2-type" evidence="9">
    <location>
        <begin position="191"/>
        <end position="218"/>
    </location>
</feature>
<evidence type="ECO:0000256" key="5">
    <source>
        <dbReference type="ARBA" id="ARBA00022771"/>
    </source>
</evidence>
<dbReference type="GO" id="GO:0008270">
    <property type="term" value="F:zinc ion binding"/>
    <property type="evidence" value="ECO:0007669"/>
    <property type="project" value="UniProtKB-KW"/>
</dbReference>
<comment type="subcellular location">
    <subcellularLocation>
        <location evidence="1">Nucleus</location>
    </subcellularLocation>
</comment>
<dbReference type="Proteomes" id="UP000472267">
    <property type="component" value="Chromosome 12"/>
</dbReference>
<evidence type="ECO:0000313" key="11">
    <source>
        <dbReference type="Proteomes" id="UP000472267"/>
    </source>
</evidence>
<reference evidence="10" key="2">
    <citation type="submission" date="2025-08" db="UniProtKB">
        <authorList>
            <consortium name="Ensembl"/>
        </authorList>
    </citation>
    <scope>IDENTIFICATION</scope>
</reference>
<feature type="domain" description="C2H2-type" evidence="9">
    <location>
        <begin position="247"/>
        <end position="274"/>
    </location>
</feature>
<keyword evidence="4" id="KW-0677">Repeat</keyword>
<keyword evidence="6" id="KW-0862">Zinc</keyword>
<evidence type="ECO:0000256" key="7">
    <source>
        <dbReference type="ARBA" id="ARBA00023242"/>
    </source>
</evidence>
<evidence type="ECO:0000256" key="8">
    <source>
        <dbReference type="PROSITE-ProRule" id="PRU00042"/>
    </source>
</evidence>
<keyword evidence="3" id="KW-0479">Metal-binding</keyword>
<evidence type="ECO:0000313" key="10">
    <source>
        <dbReference type="Ensembl" id="ENSSFAP00005038173.1"/>
    </source>
</evidence>
<dbReference type="GO" id="GO:0032502">
    <property type="term" value="P:developmental process"/>
    <property type="evidence" value="ECO:0007669"/>
    <property type="project" value="UniProtKB-ARBA"/>
</dbReference>
<dbReference type="PANTHER" id="PTHR16515">
    <property type="entry name" value="PR DOMAIN ZINC FINGER PROTEIN"/>
    <property type="match status" value="1"/>
</dbReference>
<dbReference type="GO" id="GO:0005634">
    <property type="term" value="C:nucleus"/>
    <property type="evidence" value="ECO:0007669"/>
    <property type="project" value="UniProtKB-SubCell"/>
</dbReference>
<accession>A0A672I949</accession>
<feature type="domain" description="C2H2-type" evidence="9">
    <location>
        <begin position="275"/>
        <end position="302"/>
    </location>
</feature>
<dbReference type="FunFam" id="3.30.160.60:FF:003288">
    <property type="entry name" value="Uncharacterized protein"/>
    <property type="match status" value="1"/>
</dbReference>
<evidence type="ECO:0000256" key="6">
    <source>
        <dbReference type="ARBA" id="ARBA00022833"/>
    </source>
</evidence>
<dbReference type="InterPro" id="IPR036236">
    <property type="entry name" value="Znf_C2H2_sf"/>
</dbReference>
<dbReference type="InParanoid" id="A0A672I949"/>
<dbReference type="InterPro" id="IPR050331">
    <property type="entry name" value="Zinc_finger"/>
</dbReference>
<dbReference type="PROSITE" id="PS50157">
    <property type="entry name" value="ZINC_FINGER_C2H2_2"/>
    <property type="match status" value="5"/>
</dbReference>
<feature type="domain" description="C2H2-type" evidence="9">
    <location>
        <begin position="219"/>
        <end position="246"/>
    </location>
</feature>
<dbReference type="OMA" id="PLEMECH"/>
<keyword evidence="7" id="KW-0539">Nucleus</keyword>
<dbReference type="AlphaFoldDB" id="A0A672I949"/>
<dbReference type="SMART" id="SM00355">
    <property type="entry name" value="ZnF_C2H2"/>
    <property type="match status" value="5"/>
</dbReference>
<dbReference type="GO" id="GO:0010468">
    <property type="term" value="P:regulation of gene expression"/>
    <property type="evidence" value="ECO:0007669"/>
    <property type="project" value="TreeGrafter"/>
</dbReference>
<dbReference type="Gene3D" id="3.30.160.60">
    <property type="entry name" value="Classic Zinc Finger"/>
    <property type="match status" value="5"/>
</dbReference>
<dbReference type="FunFam" id="3.30.160.60:FF:001818">
    <property type="entry name" value="GDNF-inducible zinc finger protein 1 isoform X1"/>
    <property type="match status" value="1"/>
</dbReference>
<evidence type="ECO:0000256" key="4">
    <source>
        <dbReference type="ARBA" id="ARBA00022737"/>
    </source>
</evidence>
<keyword evidence="11" id="KW-1185">Reference proteome</keyword>
<dbReference type="Pfam" id="PF13465">
    <property type="entry name" value="zf-H2C2_2"/>
    <property type="match status" value="1"/>
</dbReference>
<dbReference type="SUPFAM" id="SSF57667">
    <property type="entry name" value="beta-beta-alpha zinc fingers"/>
    <property type="match status" value="3"/>
</dbReference>
<dbReference type="InterPro" id="IPR013087">
    <property type="entry name" value="Znf_C2H2_type"/>
</dbReference>
<feature type="domain" description="C2H2-type" evidence="9">
    <location>
        <begin position="303"/>
        <end position="330"/>
    </location>
</feature>
<dbReference type="PROSITE" id="PS00028">
    <property type="entry name" value="ZINC_FINGER_C2H2_1"/>
    <property type="match status" value="5"/>
</dbReference>
<evidence type="ECO:0000256" key="3">
    <source>
        <dbReference type="ARBA" id="ARBA00022723"/>
    </source>
</evidence>
<dbReference type="Pfam" id="PF00096">
    <property type="entry name" value="zf-C2H2"/>
    <property type="match status" value="3"/>
</dbReference>
<dbReference type="PANTHER" id="PTHR16515:SF66">
    <property type="entry name" value="C2H2-TYPE DOMAIN-CONTAINING PROTEIN"/>
    <property type="match status" value="1"/>
</dbReference>
<dbReference type="FunFam" id="3.30.160.60:FF:000202">
    <property type="entry name" value="Zinc finger protein 574"/>
    <property type="match status" value="1"/>
</dbReference>
<proteinExistence type="inferred from homology"/>
<evidence type="ECO:0000259" key="9">
    <source>
        <dbReference type="PROSITE" id="PS50157"/>
    </source>
</evidence>
<evidence type="ECO:0000256" key="2">
    <source>
        <dbReference type="ARBA" id="ARBA00006991"/>
    </source>
</evidence>